<name>A0A127BA91_9EURY</name>
<evidence type="ECO:0000313" key="3">
    <source>
        <dbReference type="EMBL" id="AMM53719.1"/>
    </source>
</evidence>
<sequence length="362" mass="41037">MRFATGLVLIDAPASALNMLGIDESLPDRNVTRVKTLRRGGRRYPYVAPQAWRYWWRFTLKEYFKWNLSPLFREQKQVFTAANPLRYPDDDVFGYMRAFKKGGINVTVTRVSPLKNTPLISVLPDRSSLTVDEGYASRHEGDPVPYSQEFYSTVFKGAFSLDLEAVGRFTLVSKAGFKNLLTWDDVLRDKKGNPKKGTEEIVKEIKEMERLAEELGVQKSEKEWIMPSEVRKRRATETVLALRLLTGGAKQTQYHTDVTPKFVLLLNVDAGINPFISDIVFEESGEVKLDAEALALRLNDLRDIIPEGAKLYIGYDRGFIRSLGWDVEEIKSAVENIGVSVSTGSVKSSIEEFVKEIEAYYG</sequence>
<evidence type="ECO:0000256" key="1">
    <source>
        <dbReference type="ARBA" id="ARBA00023118"/>
    </source>
</evidence>
<proteinExistence type="predicted"/>
<dbReference type="NCBIfam" id="TIGR02585">
    <property type="entry name" value="cas_Cst2_DevR"/>
    <property type="match status" value="1"/>
</dbReference>
<evidence type="ECO:0000313" key="4">
    <source>
        <dbReference type="Proteomes" id="UP000070587"/>
    </source>
</evidence>
<dbReference type="KEGG" id="pyc:TQ32_03915"/>
<dbReference type="OrthoDB" id="132787at2157"/>
<dbReference type="NCBIfam" id="TIGR01875">
    <property type="entry name" value="cas_MJ0381"/>
    <property type="match status" value="1"/>
</dbReference>
<reference evidence="4" key="1">
    <citation type="submission" date="2015-02" db="EMBL/GenBank/DDBJ databases">
        <title>Pyrococcus kukulkanii sp. nov., a novel hyperthermophilic archaeon isolated from a deep-sea hydrothermal vent at the Guaymas Basin.</title>
        <authorList>
            <person name="Oger P.M."/>
            <person name="Callac N."/>
            <person name="Jebbar M."/>
            <person name="Godfroy A."/>
        </authorList>
    </citation>
    <scope>NUCLEOTIDE SEQUENCE [LARGE SCALE GENOMIC DNA]</scope>
    <source>
        <strain evidence="4">NCB100</strain>
    </source>
</reference>
<dbReference type="AlphaFoldDB" id="A0A127BA91"/>
<dbReference type="PATRIC" id="fig|1609559.3.peg.815"/>
<reference evidence="3 4" key="2">
    <citation type="journal article" date="2016" name="Int. J. Syst. Evol. Microbiol.">
        <title>Pyrococcus kukulkanii sp. nov., a hyperthermophilic, piezophilic archaeon isolated from a deep-sea hydrothermal vent.</title>
        <authorList>
            <person name="Callac N."/>
            <person name="Oger P."/>
            <person name="Lesongeur F."/>
            <person name="Rattray J.E."/>
            <person name="Vannier P."/>
            <person name="Michoud G."/>
            <person name="Beauverger M."/>
            <person name="Gayet N."/>
            <person name="Rouxel O."/>
            <person name="Jebbar M."/>
            <person name="Godfroy A."/>
        </authorList>
    </citation>
    <scope>NUCLEOTIDE SEQUENCE [LARGE SCALE GENOMIC DNA]</scope>
    <source>
        <strain evidence="3 4">NCB100</strain>
    </source>
</reference>
<dbReference type="STRING" id="1609559.TQ32_03915"/>
<dbReference type="GeneID" id="28490952"/>
<dbReference type="InterPro" id="IPR013414">
    <property type="entry name" value="Cas7/Cst2/DevR_sub_I-B/Tneap"/>
</dbReference>
<dbReference type="Pfam" id="PF01905">
    <property type="entry name" value="DevR"/>
    <property type="match status" value="1"/>
</dbReference>
<protein>
    <submittedName>
        <fullName evidence="3">CRISPR-associated protein DevR</fullName>
    </submittedName>
</protein>
<dbReference type="InterPro" id="IPR010154">
    <property type="entry name" value="CRISPR-assoc_Cas7/Cst2/DevR"/>
</dbReference>
<comment type="function">
    <text evidence="2">CRISPR (clustered regularly interspaced short palindromic repeat) is an adaptive immune system that provides protection against mobile genetic elements (viruses, transposable elements and conjugative plasmids). CRISPR clusters contain spacers, sequences complementary to antecedent mobile elements, and target invading nucleic acids. CRISPR clusters are transcribed and processed into CRISPR RNA (crRNA).</text>
</comment>
<gene>
    <name evidence="3" type="ORF">TQ32_03915</name>
</gene>
<dbReference type="GO" id="GO:0051607">
    <property type="term" value="P:defense response to virus"/>
    <property type="evidence" value="ECO:0007669"/>
    <property type="project" value="UniProtKB-KW"/>
</dbReference>
<dbReference type="Proteomes" id="UP000070587">
    <property type="component" value="Chromosome"/>
</dbReference>
<dbReference type="CDD" id="cd09687">
    <property type="entry name" value="Cas7_I-C"/>
    <property type="match status" value="1"/>
</dbReference>
<organism evidence="3 4">
    <name type="scientific">Pyrococcus kukulkanii</name>
    <dbReference type="NCBI Taxonomy" id="1609559"/>
    <lineage>
        <taxon>Archaea</taxon>
        <taxon>Methanobacteriati</taxon>
        <taxon>Methanobacteriota</taxon>
        <taxon>Thermococci</taxon>
        <taxon>Thermococcales</taxon>
        <taxon>Thermococcaceae</taxon>
        <taxon>Pyrococcus</taxon>
    </lineage>
</organism>
<evidence type="ECO:0000256" key="2">
    <source>
        <dbReference type="ARBA" id="ARBA00025626"/>
    </source>
</evidence>
<accession>A0A127BA91</accession>
<keyword evidence="1" id="KW-0051">Antiviral defense</keyword>
<dbReference type="RefSeq" id="WP_068321245.1">
    <property type="nucleotide sequence ID" value="NZ_CP010835.1"/>
</dbReference>
<dbReference type="EMBL" id="CP010835">
    <property type="protein sequence ID" value="AMM53719.1"/>
    <property type="molecule type" value="Genomic_DNA"/>
</dbReference>